<protein>
    <submittedName>
        <fullName evidence="2">Nucleotidyltransferase</fullName>
    </submittedName>
</protein>
<name>A0A4P6FPZ0_9MICO</name>
<feature type="region of interest" description="Disordered" evidence="1">
    <location>
        <begin position="318"/>
        <end position="355"/>
    </location>
</feature>
<accession>A0A4P6FPZ0</accession>
<gene>
    <name evidence="2" type="ORF">ET445_03735</name>
</gene>
<evidence type="ECO:0000256" key="1">
    <source>
        <dbReference type="SAM" id="MobiDB-lite"/>
    </source>
</evidence>
<dbReference type="GO" id="GO:0016740">
    <property type="term" value="F:transferase activity"/>
    <property type="evidence" value="ECO:0007669"/>
    <property type="project" value="UniProtKB-KW"/>
</dbReference>
<dbReference type="KEGG" id="agf:ET445_03735"/>
<feature type="compositionally biased region" description="Low complexity" evidence="1">
    <location>
        <begin position="329"/>
        <end position="339"/>
    </location>
</feature>
<evidence type="ECO:0000313" key="2">
    <source>
        <dbReference type="EMBL" id="QAY72588.1"/>
    </source>
</evidence>
<keyword evidence="3" id="KW-1185">Reference proteome</keyword>
<dbReference type="RefSeq" id="WP_129188961.1">
    <property type="nucleotide sequence ID" value="NZ_CP035491.1"/>
</dbReference>
<proteinExistence type="predicted"/>
<dbReference type="SUPFAM" id="SSF81301">
    <property type="entry name" value="Nucleotidyltransferase"/>
    <property type="match status" value="1"/>
</dbReference>
<dbReference type="AlphaFoldDB" id="A0A4P6FPZ0"/>
<dbReference type="OrthoDB" id="4963209at2"/>
<organism evidence="2 3">
    <name type="scientific">Agromyces protaetiae</name>
    <dbReference type="NCBI Taxonomy" id="2509455"/>
    <lineage>
        <taxon>Bacteria</taxon>
        <taxon>Bacillati</taxon>
        <taxon>Actinomycetota</taxon>
        <taxon>Actinomycetes</taxon>
        <taxon>Micrococcales</taxon>
        <taxon>Microbacteriaceae</taxon>
        <taxon>Agromyces</taxon>
    </lineage>
</organism>
<reference evidence="2 3" key="1">
    <citation type="submission" date="2019-01" db="EMBL/GenBank/DDBJ databases">
        <title>Genome sequencing of strain FW100M-8.</title>
        <authorList>
            <person name="Heo J."/>
            <person name="Kim S.-J."/>
            <person name="Kim J.-S."/>
            <person name="Hong S.-B."/>
            <person name="Kwon S.-W."/>
        </authorList>
    </citation>
    <scope>NUCLEOTIDE SEQUENCE [LARGE SCALE GENOMIC DNA]</scope>
    <source>
        <strain evidence="2 3">FW100M-8</strain>
    </source>
</reference>
<dbReference type="InterPro" id="IPR043519">
    <property type="entry name" value="NT_sf"/>
</dbReference>
<dbReference type="Proteomes" id="UP000291259">
    <property type="component" value="Chromosome"/>
</dbReference>
<sequence>MTLLDIPTRTSAVEHALNEARSRIQVTPEELDEARRRRDALAAALKREFGGRTYVNGSIAHGDALNPLTDVDLGVVIPDPDGLYGPGLRGPGALQERAAAAIRRELKDEYPKLRVEHLNRRRSILVRFGDPVTPGQADFTADVITAIDNRTGAGLYIPNYRTWDRSDPERHTEMVKQANDASRSTFARGTRLMKHWNRKHDKPICSWNIKALALGCISGWVTMTDYISTWLNHAIEQLSIGETPDPAGVAGPIKINEKFTRLQVVAAFRQAKADLDLALQYEREGYPILALNQLAIFFGDEAVMPKPDQDEVKRVARERWRGKNPSLVSTPAATSSTSAYGDRLPCARGRADARS</sequence>
<keyword evidence="2" id="KW-0808">Transferase</keyword>
<evidence type="ECO:0000313" key="3">
    <source>
        <dbReference type="Proteomes" id="UP000291259"/>
    </source>
</evidence>
<dbReference type="EMBL" id="CP035491">
    <property type="protein sequence ID" value="QAY72588.1"/>
    <property type="molecule type" value="Genomic_DNA"/>
</dbReference>